<feature type="domain" description="HTH arsR-type" evidence="4">
    <location>
        <begin position="1"/>
        <end position="96"/>
    </location>
</feature>
<dbReference type="Proteomes" id="UP000046155">
    <property type="component" value="Unassembled WGS sequence"/>
</dbReference>
<name>A0A0B7MG51_9FIRM</name>
<gene>
    <name evidence="5" type="ORF">SSCH_350033</name>
</gene>
<keyword evidence="6" id="KW-1185">Reference proteome</keyword>
<dbReference type="InterPro" id="IPR051011">
    <property type="entry name" value="Metal_resp_trans_reg"/>
</dbReference>
<evidence type="ECO:0000256" key="3">
    <source>
        <dbReference type="ARBA" id="ARBA00023163"/>
    </source>
</evidence>
<dbReference type="SMART" id="SM00418">
    <property type="entry name" value="HTH_ARSR"/>
    <property type="match status" value="1"/>
</dbReference>
<keyword evidence="3" id="KW-0804">Transcription</keyword>
<dbReference type="GO" id="GO:0003677">
    <property type="term" value="F:DNA binding"/>
    <property type="evidence" value="ECO:0007669"/>
    <property type="project" value="UniProtKB-KW"/>
</dbReference>
<keyword evidence="2" id="KW-0238">DNA-binding</keyword>
<dbReference type="OrthoDB" id="9798835at2"/>
<dbReference type="PRINTS" id="PR00778">
    <property type="entry name" value="HTHARSR"/>
</dbReference>
<evidence type="ECO:0000313" key="5">
    <source>
        <dbReference type="EMBL" id="CEO89050.1"/>
    </source>
</evidence>
<evidence type="ECO:0000313" key="6">
    <source>
        <dbReference type="Proteomes" id="UP000046155"/>
    </source>
</evidence>
<dbReference type="SUPFAM" id="SSF46785">
    <property type="entry name" value="Winged helix' DNA-binding domain"/>
    <property type="match status" value="1"/>
</dbReference>
<dbReference type="Gene3D" id="1.10.10.10">
    <property type="entry name" value="Winged helix-like DNA-binding domain superfamily/Winged helix DNA-binding domain"/>
    <property type="match status" value="1"/>
</dbReference>
<dbReference type="NCBIfam" id="NF033788">
    <property type="entry name" value="HTH_metalloreg"/>
    <property type="match status" value="1"/>
</dbReference>
<protein>
    <submittedName>
        <fullName evidence="5">Regulatory protein ArsR</fullName>
    </submittedName>
</protein>
<dbReference type="InterPro" id="IPR011991">
    <property type="entry name" value="ArsR-like_HTH"/>
</dbReference>
<dbReference type="CDD" id="cd00090">
    <property type="entry name" value="HTH_ARSR"/>
    <property type="match status" value="1"/>
</dbReference>
<dbReference type="PANTHER" id="PTHR43132">
    <property type="entry name" value="ARSENICAL RESISTANCE OPERON REPRESSOR ARSR-RELATED"/>
    <property type="match status" value="1"/>
</dbReference>
<sequence length="119" mass="13436">MASDIFDLRTRVTKALAHPLRLKIIDQLDLDQERCVCELVDVLGCDQPVVSKHLAVLRNAGLVTSRQEGTSVYYKLRTPCIKKFLDCIDHVLKEDLQATREEMAGVSRCISEGEYKEGD</sequence>
<organism evidence="5 6">
    <name type="scientific">Syntrophaceticus schinkii</name>
    <dbReference type="NCBI Taxonomy" id="499207"/>
    <lineage>
        <taxon>Bacteria</taxon>
        <taxon>Bacillati</taxon>
        <taxon>Bacillota</taxon>
        <taxon>Clostridia</taxon>
        <taxon>Thermoanaerobacterales</taxon>
        <taxon>Thermoanaerobacterales Family III. Incertae Sedis</taxon>
        <taxon>Syntrophaceticus</taxon>
    </lineage>
</organism>
<keyword evidence="1" id="KW-0805">Transcription regulation</keyword>
<dbReference type="Pfam" id="PF01022">
    <property type="entry name" value="HTH_5"/>
    <property type="match status" value="1"/>
</dbReference>
<dbReference type="AlphaFoldDB" id="A0A0B7MG51"/>
<dbReference type="PANTHER" id="PTHR43132:SF2">
    <property type="entry name" value="ARSENICAL RESISTANCE OPERON REPRESSOR ARSR-RELATED"/>
    <property type="match status" value="1"/>
</dbReference>
<dbReference type="PROSITE" id="PS50987">
    <property type="entry name" value="HTH_ARSR_2"/>
    <property type="match status" value="1"/>
</dbReference>
<dbReference type="InterPro" id="IPR036390">
    <property type="entry name" value="WH_DNA-bd_sf"/>
</dbReference>
<dbReference type="InterPro" id="IPR001845">
    <property type="entry name" value="HTH_ArsR_DNA-bd_dom"/>
</dbReference>
<evidence type="ECO:0000256" key="2">
    <source>
        <dbReference type="ARBA" id="ARBA00023125"/>
    </source>
</evidence>
<dbReference type="InterPro" id="IPR036388">
    <property type="entry name" value="WH-like_DNA-bd_sf"/>
</dbReference>
<evidence type="ECO:0000256" key="1">
    <source>
        <dbReference type="ARBA" id="ARBA00023015"/>
    </source>
</evidence>
<dbReference type="GO" id="GO:0003700">
    <property type="term" value="F:DNA-binding transcription factor activity"/>
    <property type="evidence" value="ECO:0007669"/>
    <property type="project" value="InterPro"/>
</dbReference>
<reference evidence="6" key="1">
    <citation type="submission" date="2015-01" db="EMBL/GenBank/DDBJ databases">
        <authorList>
            <person name="Manzoor Shahid"/>
            <person name="Zubair Saima"/>
        </authorList>
    </citation>
    <scope>NUCLEOTIDE SEQUENCE [LARGE SCALE GENOMIC DNA]</scope>
    <source>
        <strain evidence="6">Sp3</strain>
    </source>
</reference>
<accession>A0A0B7MG51</accession>
<dbReference type="EMBL" id="CDRZ01000231">
    <property type="protein sequence ID" value="CEO89050.1"/>
    <property type="molecule type" value="Genomic_DNA"/>
</dbReference>
<dbReference type="RefSeq" id="WP_044665088.1">
    <property type="nucleotide sequence ID" value="NZ_CDRZ01000231.1"/>
</dbReference>
<evidence type="ECO:0000259" key="4">
    <source>
        <dbReference type="PROSITE" id="PS50987"/>
    </source>
</evidence>
<proteinExistence type="predicted"/>